<dbReference type="PANTHER" id="PTHR44259">
    <property type="entry name" value="OS07G0183000 PROTEIN-RELATED"/>
    <property type="match status" value="1"/>
</dbReference>
<dbReference type="PANTHER" id="PTHR44259:SF93">
    <property type="entry name" value="PROTEIN, PUTATIVE (DUF295)-RELATED"/>
    <property type="match status" value="1"/>
</dbReference>
<sequence>MLYVDQQPITGEETTTVIGDEAACEMREEASFQRQKRNGHIVQKTMTAEVQGRPPWRSDGIVPQLMICNAARRTGLGVEKRDLCQIEQEAMGQNFNPRRKRPSIVLLGGEWQLAISHASATKQLFGGIGIGSIKVGEGSAQKGWYTVFVVIMATMVEENTGNAASQWAILGDDILNMITDRFDDIYDYARFGAVCKPWLSFSHRFYKRKHHLFRANHQLPLLVVPMEGHQEIRGLYNIAKDTLCNQIQLNLPYKRCCGSSHGWLFFVDNKSPQIQLVLINPFASESENSMIKLPPIQCDNGDRVMYMDEYGVNKAVLSKDPNDFPNDFEVIAIYGGIQKLAHYKSGNNFWSYPKPSKHIRSFADVIFHKGMAYAVSSYSWIVRIYRKRYKQSPGGNNSSPCYLRFKTINERLPQSVCNYSGNAYLVETSMGELLHVRRDYITLEARIAKDAELEEQMKRSRAEYEARTQEEHDRLREEINKAIEELEREIENRKVKEYSEPDLSKDLEEELHKYDKPHLSVNFTVFKLNFPSSRGQKSMETLNGEILFVGDNNSVSVPSSRCPTLIPNSIYYTDDFIGIYFHNLAFGSCDTGVFNLENKSFGKHFVPNFSAKGMPPPIFIMPRYRSNAIRIV</sequence>
<evidence type="ECO:0000259" key="2">
    <source>
        <dbReference type="Pfam" id="PF03478"/>
    </source>
</evidence>
<proteinExistence type="predicted"/>
<feature type="domain" description="KIB1-4 beta-propeller" evidence="2">
    <location>
        <begin position="236"/>
        <end position="595"/>
    </location>
</feature>
<dbReference type="EMBL" id="SDMP01000015">
    <property type="protein sequence ID" value="RYR06627.1"/>
    <property type="molecule type" value="Genomic_DNA"/>
</dbReference>
<comment type="caution">
    <text evidence="3">The sequence shown here is derived from an EMBL/GenBank/DDBJ whole genome shotgun (WGS) entry which is preliminary data.</text>
</comment>
<keyword evidence="4" id="KW-1185">Reference proteome</keyword>
<evidence type="ECO:0000313" key="3">
    <source>
        <dbReference type="EMBL" id="RYR06627.1"/>
    </source>
</evidence>
<protein>
    <recommendedName>
        <fullName evidence="2">KIB1-4 beta-propeller domain-containing protein</fullName>
    </recommendedName>
</protein>
<organism evidence="3 4">
    <name type="scientific">Arachis hypogaea</name>
    <name type="common">Peanut</name>
    <dbReference type="NCBI Taxonomy" id="3818"/>
    <lineage>
        <taxon>Eukaryota</taxon>
        <taxon>Viridiplantae</taxon>
        <taxon>Streptophyta</taxon>
        <taxon>Embryophyta</taxon>
        <taxon>Tracheophyta</taxon>
        <taxon>Spermatophyta</taxon>
        <taxon>Magnoliopsida</taxon>
        <taxon>eudicotyledons</taxon>
        <taxon>Gunneridae</taxon>
        <taxon>Pentapetalae</taxon>
        <taxon>rosids</taxon>
        <taxon>fabids</taxon>
        <taxon>Fabales</taxon>
        <taxon>Fabaceae</taxon>
        <taxon>Papilionoideae</taxon>
        <taxon>50 kb inversion clade</taxon>
        <taxon>dalbergioids sensu lato</taxon>
        <taxon>Dalbergieae</taxon>
        <taxon>Pterocarpus clade</taxon>
        <taxon>Arachis</taxon>
    </lineage>
</organism>
<dbReference type="AlphaFoldDB" id="A0A444YXG2"/>
<gene>
    <name evidence="3" type="ORF">Ahy_B05g073936</name>
</gene>
<reference evidence="3 4" key="1">
    <citation type="submission" date="2019-01" db="EMBL/GenBank/DDBJ databases">
        <title>Sequencing of cultivated peanut Arachis hypogaea provides insights into genome evolution and oil improvement.</title>
        <authorList>
            <person name="Chen X."/>
        </authorList>
    </citation>
    <scope>NUCLEOTIDE SEQUENCE [LARGE SCALE GENOMIC DNA]</scope>
    <source>
        <strain evidence="4">cv. Fuhuasheng</strain>
        <tissue evidence="3">Leaves</tissue>
    </source>
</reference>
<evidence type="ECO:0000313" key="4">
    <source>
        <dbReference type="Proteomes" id="UP000289738"/>
    </source>
</evidence>
<dbReference type="InterPro" id="IPR050942">
    <property type="entry name" value="F-box_BR-signaling"/>
</dbReference>
<dbReference type="InterPro" id="IPR005174">
    <property type="entry name" value="KIB1-4_b-propeller"/>
</dbReference>
<dbReference type="CDD" id="cd22249">
    <property type="entry name" value="UDM1_RNF168_RNF169-like"/>
    <property type="match status" value="1"/>
</dbReference>
<feature type="coiled-coil region" evidence="1">
    <location>
        <begin position="450"/>
        <end position="496"/>
    </location>
</feature>
<name>A0A444YXG2_ARAHY</name>
<dbReference type="Proteomes" id="UP000289738">
    <property type="component" value="Chromosome B05"/>
</dbReference>
<keyword evidence="1" id="KW-0175">Coiled coil</keyword>
<dbReference type="Pfam" id="PF03478">
    <property type="entry name" value="Beta-prop_KIB1-4"/>
    <property type="match status" value="1"/>
</dbReference>
<accession>A0A444YXG2</accession>
<evidence type="ECO:0000256" key="1">
    <source>
        <dbReference type="SAM" id="Coils"/>
    </source>
</evidence>